<organism evidence="1 2">
    <name type="scientific">Cereibacter ovatus</name>
    <dbReference type="NCBI Taxonomy" id="439529"/>
    <lineage>
        <taxon>Bacteria</taxon>
        <taxon>Pseudomonadati</taxon>
        <taxon>Pseudomonadota</taxon>
        <taxon>Alphaproteobacteria</taxon>
        <taxon>Rhodobacterales</taxon>
        <taxon>Paracoccaceae</taxon>
        <taxon>Cereibacter</taxon>
    </lineage>
</organism>
<dbReference type="EMBL" id="OAOQ01000014">
    <property type="protein sequence ID" value="SNX73071.1"/>
    <property type="molecule type" value="Genomic_DNA"/>
</dbReference>
<accession>A0A285CZT5</accession>
<proteinExistence type="predicted"/>
<protein>
    <submittedName>
        <fullName evidence="1">Uncharacterized protein</fullName>
    </submittedName>
</protein>
<gene>
    <name evidence="1" type="ORF">SAMN05878503_11418</name>
</gene>
<dbReference type="Proteomes" id="UP000219467">
    <property type="component" value="Unassembled WGS sequence"/>
</dbReference>
<sequence length="296" mass="32976">MQPVPSSIIKTYEARGPLQQFRFQEATAFDCFRCSSSKKSKLITIYLGDWDKRLCNGCYGRLLSIYDIKSGTGADEDRIDQLAETLRALVDESAIKRQEELLLAKDTRLAKLTPEAIRFLATSEKLSERLGDDPDLEWSPAVIGLCKAVEVEIVRRIIIPLAKQAAGASLGEDVNDKDIGRVAKFCSRPDGKPPEIGVFSHFLQTTIHSQSRRENSPLIRAFLSLLADWPGSNWLLEPSGLHKSLVTLTSKFRNRAAHIDELDKSDYEACRDLVAGENGMVWRLILASQSVGKKGK</sequence>
<evidence type="ECO:0000313" key="1">
    <source>
        <dbReference type="EMBL" id="SNX73071.1"/>
    </source>
</evidence>
<dbReference type="AlphaFoldDB" id="A0A285CZT5"/>
<name>A0A285CZT5_9RHOB</name>
<evidence type="ECO:0000313" key="2">
    <source>
        <dbReference type="Proteomes" id="UP000219467"/>
    </source>
</evidence>
<keyword evidence="2" id="KW-1185">Reference proteome</keyword>
<reference evidence="2" key="1">
    <citation type="submission" date="2017-08" db="EMBL/GenBank/DDBJ databases">
        <authorList>
            <person name="Varghese N."/>
            <person name="Submissions S."/>
        </authorList>
    </citation>
    <scope>NUCLEOTIDE SEQUENCE [LARGE SCALE GENOMIC DNA]</scope>
    <source>
        <strain evidence="2">JA234</strain>
    </source>
</reference>
<dbReference type="OrthoDB" id="3304871at2"/>